<dbReference type="PANTHER" id="PTHR46409:SF1">
    <property type="entry name" value="HTH PSQ-TYPE DOMAIN-CONTAINING PROTEIN"/>
    <property type="match status" value="1"/>
</dbReference>
<keyword evidence="2" id="KW-1185">Reference proteome</keyword>
<dbReference type="Proteomes" id="UP000499080">
    <property type="component" value="Unassembled WGS sequence"/>
</dbReference>
<evidence type="ECO:0000313" key="1">
    <source>
        <dbReference type="EMBL" id="GBM18271.1"/>
    </source>
</evidence>
<reference evidence="1 2" key="1">
    <citation type="journal article" date="2019" name="Sci. Rep.">
        <title>Orb-weaving spider Araneus ventricosus genome elucidates the spidroin gene catalogue.</title>
        <authorList>
            <person name="Kono N."/>
            <person name="Nakamura H."/>
            <person name="Ohtoshi R."/>
            <person name="Moran D.A.P."/>
            <person name="Shinohara A."/>
            <person name="Yoshida Y."/>
            <person name="Fujiwara M."/>
            <person name="Mori M."/>
            <person name="Tomita M."/>
            <person name="Arakawa K."/>
        </authorList>
    </citation>
    <scope>NUCLEOTIDE SEQUENCE [LARGE SCALE GENOMIC DNA]</scope>
</reference>
<proteinExistence type="predicted"/>
<evidence type="ECO:0000313" key="2">
    <source>
        <dbReference type="Proteomes" id="UP000499080"/>
    </source>
</evidence>
<gene>
    <name evidence="1" type="ORF">AVEN_147401_1</name>
</gene>
<dbReference type="PANTHER" id="PTHR46409">
    <property type="entry name" value="HTH PSQ-TYPE DOMAIN-CONTAINING PROTEIN"/>
    <property type="match status" value="1"/>
</dbReference>
<organism evidence="1 2">
    <name type="scientific">Araneus ventricosus</name>
    <name type="common">Orbweaver spider</name>
    <name type="synonym">Epeira ventricosa</name>
    <dbReference type="NCBI Taxonomy" id="182803"/>
    <lineage>
        <taxon>Eukaryota</taxon>
        <taxon>Metazoa</taxon>
        <taxon>Ecdysozoa</taxon>
        <taxon>Arthropoda</taxon>
        <taxon>Chelicerata</taxon>
        <taxon>Arachnida</taxon>
        <taxon>Araneae</taxon>
        <taxon>Araneomorphae</taxon>
        <taxon>Entelegynae</taxon>
        <taxon>Araneoidea</taxon>
        <taxon>Araneidae</taxon>
        <taxon>Araneus</taxon>
    </lineage>
</organism>
<accession>A0A4Y2DNA8</accession>
<dbReference type="EMBL" id="BGPR01000401">
    <property type="protein sequence ID" value="GBM18271.1"/>
    <property type="molecule type" value="Genomic_DNA"/>
</dbReference>
<comment type="caution">
    <text evidence="1">The sequence shown here is derived from an EMBL/GenBank/DDBJ whole genome shotgun (WGS) entry which is preliminary data.</text>
</comment>
<name>A0A4Y2DNA8_ARAVE</name>
<protein>
    <submittedName>
        <fullName evidence="1">Uncharacterized protein</fullName>
    </submittedName>
</protein>
<sequence>MVAPVHILRTISFSRYLSNEFQETVNATIQRNRFFVQSENILIAMFTDERSHFRKLVLEDLVELTNWQQYEVTEPSLTRHLSEEDLRACIEESSLFLGLISDFPCHTQAVEKCVKGVTEASSKHWLGNEKRPEDWYWERANSELQPVKNLRSPASDSILYARYPASVRRGAQEIAAVGRSDCFVQCCILIVGATAIT</sequence>
<dbReference type="AlphaFoldDB" id="A0A4Y2DNA8"/>